<dbReference type="Proteomes" id="UP000277580">
    <property type="component" value="Unassembled WGS sequence"/>
</dbReference>
<reference evidence="2 3" key="1">
    <citation type="journal article" date="2018" name="Nat. Ecol. Evol.">
        <title>Pezizomycetes genomes reveal the molecular basis of ectomycorrhizal truffle lifestyle.</title>
        <authorList>
            <person name="Murat C."/>
            <person name="Payen T."/>
            <person name="Noel B."/>
            <person name="Kuo A."/>
            <person name="Morin E."/>
            <person name="Chen J."/>
            <person name="Kohler A."/>
            <person name="Krizsan K."/>
            <person name="Balestrini R."/>
            <person name="Da Silva C."/>
            <person name="Montanini B."/>
            <person name="Hainaut M."/>
            <person name="Levati E."/>
            <person name="Barry K.W."/>
            <person name="Belfiori B."/>
            <person name="Cichocki N."/>
            <person name="Clum A."/>
            <person name="Dockter R.B."/>
            <person name="Fauchery L."/>
            <person name="Guy J."/>
            <person name="Iotti M."/>
            <person name="Le Tacon F."/>
            <person name="Lindquist E.A."/>
            <person name="Lipzen A."/>
            <person name="Malagnac F."/>
            <person name="Mello A."/>
            <person name="Molinier V."/>
            <person name="Miyauchi S."/>
            <person name="Poulain J."/>
            <person name="Riccioni C."/>
            <person name="Rubini A."/>
            <person name="Sitrit Y."/>
            <person name="Splivallo R."/>
            <person name="Traeger S."/>
            <person name="Wang M."/>
            <person name="Zifcakova L."/>
            <person name="Wipf D."/>
            <person name="Zambonelli A."/>
            <person name="Paolocci F."/>
            <person name="Nowrousian M."/>
            <person name="Ottonello S."/>
            <person name="Baldrian P."/>
            <person name="Spatafora J.W."/>
            <person name="Henrissat B."/>
            <person name="Nagy L.G."/>
            <person name="Aury J.M."/>
            <person name="Wincker P."/>
            <person name="Grigoriev I.V."/>
            <person name="Bonfante P."/>
            <person name="Martin F.M."/>
        </authorList>
    </citation>
    <scope>NUCLEOTIDE SEQUENCE [LARGE SCALE GENOMIC DNA]</scope>
    <source>
        <strain evidence="2 3">CCBAS932</strain>
    </source>
</reference>
<feature type="compositionally biased region" description="Polar residues" evidence="1">
    <location>
        <begin position="108"/>
        <end position="123"/>
    </location>
</feature>
<dbReference type="STRING" id="1392247.A0A3N4KUW6"/>
<dbReference type="AlphaFoldDB" id="A0A3N4KUW6"/>
<evidence type="ECO:0000313" key="3">
    <source>
        <dbReference type="Proteomes" id="UP000277580"/>
    </source>
</evidence>
<feature type="region of interest" description="Disordered" evidence="1">
    <location>
        <begin position="303"/>
        <end position="331"/>
    </location>
</feature>
<feature type="compositionally biased region" description="Low complexity" evidence="1">
    <location>
        <begin position="312"/>
        <end position="331"/>
    </location>
</feature>
<dbReference type="InParanoid" id="A0A3N4KUW6"/>
<name>A0A3N4KUW6_9PEZI</name>
<proteinExistence type="predicted"/>
<dbReference type="EMBL" id="ML119118">
    <property type="protein sequence ID" value="RPB14300.1"/>
    <property type="molecule type" value="Genomic_DNA"/>
</dbReference>
<evidence type="ECO:0000313" key="2">
    <source>
        <dbReference type="EMBL" id="RPB14300.1"/>
    </source>
</evidence>
<dbReference type="OrthoDB" id="610608at2759"/>
<protein>
    <submittedName>
        <fullName evidence="2">Uncharacterized protein</fullName>
    </submittedName>
</protein>
<keyword evidence="3" id="KW-1185">Reference proteome</keyword>
<organism evidence="2 3">
    <name type="scientific">Morchella conica CCBAS932</name>
    <dbReference type="NCBI Taxonomy" id="1392247"/>
    <lineage>
        <taxon>Eukaryota</taxon>
        <taxon>Fungi</taxon>
        <taxon>Dikarya</taxon>
        <taxon>Ascomycota</taxon>
        <taxon>Pezizomycotina</taxon>
        <taxon>Pezizomycetes</taxon>
        <taxon>Pezizales</taxon>
        <taxon>Morchellaceae</taxon>
        <taxon>Morchella</taxon>
    </lineage>
</organism>
<gene>
    <name evidence="2" type="ORF">P167DRAFT_572455</name>
</gene>
<feature type="region of interest" description="Disordered" evidence="1">
    <location>
        <begin position="107"/>
        <end position="164"/>
    </location>
</feature>
<accession>A0A3N4KUW6</accession>
<sequence>MSSTVVTDYIREFERKQRSDQAPALGSVQKPILNRNMYQYSHHESFDNLNRTRNMLDNIPLSWPKSRELDLRLEVLMADKPRPPLCHFSLFGQLYIYFYQCTSGGGHTTRSQSGGATRGTGFQNGNLNGRGRGAGRGGLGLKRPLDPNEDRDQDDNAPGPHKRVIKKSRINFDLPFACPYSKNTAVRHLYPECAQWKNTSLPKVKDHCKEHHLKPFRCGRCKTFQMGHEGEINRHLEKDDCDLVDALDPSGIEAGRISDLITKAQTWDKIYRLLFPIDVPDQCTLERKQYNFYNNANPSGITNISANPPNVSSSNNSSNNSSSNTSYSTSSTRTLYNSTITITSISTCISNNASNSHNASATFTALPTLPSASLSLNDSEALPDDLWSHLGAGSGNIQDQNRAVEYSHELEVFDLNMEYVVDPYTNPQCGSSSNYNSWQT</sequence>
<evidence type="ECO:0000256" key="1">
    <source>
        <dbReference type="SAM" id="MobiDB-lite"/>
    </source>
</evidence>
<feature type="compositionally biased region" description="Gly residues" evidence="1">
    <location>
        <begin position="128"/>
        <end position="140"/>
    </location>
</feature>